<dbReference type="Proteomes" id="UP000644441">
    <property type="component" value="Unassembled WGS sequence"/>
</dbReference>
<dbReference type="RefSeq" id="WP_194856288.1">
    <property type="nucleotide sequence ID" value="NZ_ARXR01000019.1"/>
</dbReference>
<dbReference type="Gene3D" id="3.40.50.300">
    <property type="entry name" value="P-loop containing nucleotide triphosphate hydrolases"/>
    <property type="match status" value="2"/>
</dbReference>
<feature type="domain" description="ABC transporter" evidence="5">
    <location>
        <begin position="283"/>
        <end position="526"/>
    </location>
</feature>
<dbReference type="CDD" id="cd03257">
    <property type="entry name" value="ABC_NikE_OppD_transporters"/>
    <property type="match status" value="2"/>
</dbReference>
<dbReference type="NCBIfam" id="NF007739">
    <property type="entry name" value="PRK10419.1"/>
    <property type="match status" value="2"/>
</dbReference>
<keyword evidence="4 6" id="KW-0067">ATP-binding</keyword>
<dbReference type="SMART" id="SM00382">
    <property type="entry name" value="AAA"/>
    <property type="match status" value="2"/>
</dbReference>
<dbReference type="InterPro" id="IPR027417">
    <property type="entry name" value="P-loop_NTPase"/>
</dbReference>
<reference evidence="6 7" key="1">
    <citation type="submission" date="2012-09" db="EMBL/GenBank/DDBJ databases">
        <title>Genome Sequence of alkane-degrading Bacterium Alcanivorax venustensis ISO4.</title>
        <authorList>
            <person name="Lai Q."/>
            <person name="Shao Z."/>
        </authorList>
    </citation>
    <scope>NUCLEOTIDE SEQUENCE [LARGE SCALE GENOMIC DNA]</scope>
    <source>
        <strain evidence="6 7">ISO4</strain>
    </source>
</reference>
<evidence type="ECO:0000313" key="6">
    <source>
        <dbReference type="EMBL" id="MBF5053632.1"/>
    </source>
</evidence>
<proteinExistence type="inferred from homology"/>
<evidence type="ECO:0000256" key="3">
    <source>
        <dbReference type="ARBA" id="ARBA00022741"/>
    </source>
</evidence>
<dbReference type="Pfam" id="PF08352">
    <property type="entry name" value="oligo_HPY"/>
    <property type="match status" value="2"/>
</dbReference>
<evidence type="ECO:0000256" key="1">
    <source>
        <dbReference type="ARBA" id="ARBA00005417"/>
    </source>
</evidence>
<protein>
    <submittedName>
        <fullName evidence="6">Oligopeptide ABC transporter ATP-binding protein</fullName>
    </submittedName>
</protein>
<dbReference type="InterPro" id="IPR003439">
    <property type="entry name" value="ABC_transporter-like_ATP-bd"/>
</dbReference>
<dbReference type="PROSITE" id="PS00211">
    <property type="entry name" value="ABC_TRANSPORTER_1"/>
    <property type="match status" value="2"/>
</dbReference>
<organism evidence="6 7">
    <name type="scientific">Alloalcanivorax venustensis ISO4</name>
    <dbReference type="NCBI Taxonomy" id="1177184"/>
    <lineage>
        <taxon>Bacteria</taxon>
        <taxon>Pseudomonadati</taxon>
        <taxon>Pseudomonadota</taxon>
        <taxon>Gammaproteobacteria</taxon>
        <taxon>Oceanospirillales</taxon>
        <taxon>Alcanivoracaceae</taxon>
        <taxon>Alloalcanivorax</taxon>
    </lineage>
</organism>
<evidence type="ECO:0000313" key="7">
    <source>
        <dbReference type="Proteomes" id="UP000644441"/>
    </source>
</evidence>
<name>A0ABS0AJ49_9GAMM</name>
<evidence type="ECO:0000256" key="2">
    <source>
        <dbReference type="ARBA" id="ARBA00022448"/>
    </source>
</evidence>
<dbReference type="InterPro" id="IPR050319">
    <property type="entry name" value="ABC_transp_ATP-bind"/>
</dbReference>
<evidence type="ECO:0000256" key="4">
    <source>
        <dbReference type="ARBA" id="ARBA00022840"/>
    </source>
</evidence>
<dbReference type="NCBIfam" id="NF008453">
    <property type="entry name" value="PRK11308.1"/>
    <property type="match status" value="2"/>
</dbReference>
<keyword evidence="2" id="KW-0813">Transport</keyword>
<dbReference type="PROSITE" id="PS50893">
    <property type="entry name" value="ABC_TRANSPORTER_2"/>
    <property type="match status" value="2"/>
</dbReference>
<dbReference type="InterPro" id="IPR017871">
    <property type="entry name" value="ABC_transporter-like_CS"/>
</dbReference>
<dbReference type="PANTHER" id="PTHR43776:SF7">
    <property type="entry name" value="D,D-DIPEPTIDE TRANSPORT ATP-BINDING PROTEIN DDPF-RELATED"/>
    <property type="match status" value="1"/>
</dbReference>
<comment type="similarity">
    <text evidence="1">Belongs to the ABC transporter superfamily.</text>
</comment>
<dbReference type="InterPro" id="IPR003593">
    <property type="entry name" value="AAA+_ATPase"/>
</dbReference>
<evidence type="ECO:0000259" key="5">
    <source>
        <dbReference type="PROSITE" id="PS50893"/>
    </source>
</evidence>
<gene>
    <name evidence="6" type="ORF">ISO4_02234</name>
</gene>
<feature type="domain" description="ABC transporter" evidence="5">
    <location>
        <begin position="9"/>
        <end position="257"/>
    </location>
</feature>
<dbReference type="PANTHER" id="PTHR43776">
    <property type="entry name" value="TRANSPORT ATP-BINDING PROTEIN"/>
    <property type="match status" value="1"/>
</dbReference>
<dbReference type="SUPFAM" id="SSF52540">
    <property type="entry name" value="P-loop containing nucleoside triphosphate hydrolases"/>
    <property type="match status" value="2"/>
</dbReference>
<dbReference type="GO" id="GO:0005524">
    <property type="term" value="F:ATP binding"/>
    <property type="evidence" value="ECO:0007669"/>
    <property type="project" value="UniProtKB-KW"/>
</dbReference>
<sequence length="545" mass="60088">MTPLPRHLLRLDDLSVWFDDPARPAVDRVSLSVDAGRTLALVGESGSGKSLTAMSVLDLLPGGAGRRAAAIELDGDNILDWPADRRRALRGGRIGTIFQEPLTALNPLHRVERQIGEAMRIHQGLGRAAIRQRCLNLLEQVELPATEDMLQRYPHQLSGGQRQRVMIAMALANDPALLIADEPTTALDVTIQETILDLLRRLQRERNLGILLISHDLGLVARYADDVAVMHQGRIVETGATARVLEQPEHDYTRHLLAAEPAGHPEPLTDEAPELLNAQGLSVHFKGPRRGWFGRAAPLAAVDDLSLTLRRGETLGVVGESGSGKSTLALALLRLIPAAGTVRLLDQPLDRLSGAALRPWRRHMQVVFQDPFGSLNPRLSVGRAVDEGLRVHHKDLDAAQRAERTRALLEEVGLAADAAERYPHEFSGGQRQRIAIARALIVEPDLLILDEPTSALDRSVQAQVLELLKTLQRRHGLSYLFISHDLKVVRAISHRLLVMRHGQVVEHGDTERVFREPQQAYTRRLIDAAYNRTVNAGGEKQAVAH</sequence>
<dbReference type="EMBL" id="ARXR01000019">
    <property type="protein sequence ID" value="MBF5053632.1"/>
    <property type="molecule type" value="Genomic_DNA"/>
</dbReference>
<comment type="caution">
    <text evidence="6">The sequence shown here is derived from an EMBL/GenBank/DDBJ whole genome shotgun (WGS) entry which is preliminary data.</text>
</comment>
<dbReference type="InterPro" id="IPR013563">
    <property type="entry name" value="Oligopep_ABC_C"/>
</dbReference>
<accession>A0ABS0AJ49</accession>
<keyword evidence="7" id="KW-1185">Reference proteome</keyword>
<dbReference type="Pfam" id="PF00005">
    <property type="entry name" value="ABC_tran"/>
    <property type="match status" value="2"/>
</dbReference>
<keyword evidence="3" id="KW-0547">Nucleotide-binding</keyword>